<organism evidence="10">
    <name type="scientific">Menopon gallinae</name>
    <name type="common">poultry shaft louse</name>
    <dbReference type="NCBI Taxonomy" id="328185"/>
    <lineage>
        <taxon>Eukaryota</taxon>
        <taxon>Metazoa</taxon>
        <taxon>Ecdysozoa</taxon>
        <taxon>Arthropoda</taxon>
        <taxon>Hexapoda</taxon>
        <taxon>Insecta</taxon>
        <taxon>Pterygota</taxon>
        <taxon>Neoptera</taxon>
        <taxon>Paraneoptera</taxon>
        <taxon>Psocodea</taxon>
        <taxon>Troctomorpha</taxon>
        <taxon>Phthiraptera</taxon>
        <taxon>Amblycera</taxon>
        <taxon>Menoponidae</taxon>
        <taxon>Menopon</taxon>
    </lineage>
</organism>
<evidence type="ECO:0000256" key="2">
    <source>
        <dbReference type="ARBA" id="ARBA00022723"/>
    </source>
</evidence>
<keyword evidence="8" id="KW-0472">Membrane</keyword>
<feature type="transmembrane region" description="Helical" evidence="8">
    <location>
        <begin position="553"/>
        <end position="580"/>
    </location>
</feature>
<keyword evidence="8" id="KW-1133">Transmembrane helix</keyword>
<name>A0AAW2I4F6_9NEOP</name>
<comment type="subcellular location">
    <subcellularLocation>
        <location evidence="1">Nucleus</location>
    </subcellularLocation>
</comment>
<dbReference type="InterPro" id="IPR017907">
    <property type="entry name" value="Znf_RING_CS"/>
</dbReference>
<evidence type="ECO:0000256" key="3">
    <source>
        <dbReference type="ARBA" id="ARBA00022771"/>
    </source>
</evidence>
<keyword evidence="4" id="KW-0862">Zinc</keyword>
<evidence type="ECO:0000256" key="1">
    <source>
        <dbReference type="ARBA" id="ARBA00004123"/>
    </source>
</evidence>
<protein>
    <recommendedName>
        <fullName evidence="9">RING-type domain-containing protein</fullName>
    </recommendedName>
</protein>
<dbReference type="Gene3D" id="3.10.20.90">
    <property type="entry name" value="Phosphatidylinositol 3-kinase Catalytic Subunit, Chain A, domain 1"/>
    <property type="match status" value="1"/>
</dbReference>
<dbReference type="EMBL" id="JARGDH010000002">
    <property type="protein sequence ID" value="KAL0276813.1"/>
    <property type="molecule type" value="Genomic_DNA"/>
</dbReference>
<feature type="domain" description="RING-type" evidence="9">
    <location>
        <begin position="23"/>
        <end position="62"/>
    </location>
</feature>
<dbReference type="PROSITE" id="PS50089">
    <property type="entry name" value="ZF_RING_2"/>
    <property type="match status" value="1"/>
</dbReference>
<dbReference type="FunFam" id="3.30.40.10:FF:000033">
    <property type="entry name" value="Polycomb group RING finger protein 3"/>
    <property type="match status" value="1"/>
</dbReference>
<proteinExistence type="predicted"/>
<dbReference type="Gene3D" id="3.30.40.10">
    <property type="entry name" value="Zinc/RING finger domain, C3HC4 (zinc finger)"/>
    <property type="match status" value="1"/>
</dbReference>
<dbReference type="EMBL" id="JARGDH010000002">
    <property type="protein sequence ID" value="KAL0276811.1"/>
    <property type="molecule type" value="Genomic_DNA"/>
</dbReference>
<feature type="region of interest" description="Disordered" evidence="7">
    <location>
        <begin position="588"/>
        <end position="632"/>
    </location>
</feature>
<evidence type="ECO:0000256" key="6">
    <source>
        <dbReference type="PROSITE-ProRule" id="PRU00175"/>
    </source>
</evidence>
<dbReference type="PANTHER" id="PTHR10825:SF72">
    <property type="entry name" value="UBIQUITIN-LIKE DOMAIN-CONTAINING PROTEIN"/>
    <property type="match status" value="1"/>
</dbReference>
<accession>A0AAW2I4F6</accession>
<evidence type="ECO:0000313" key="10">
    <source>
        <dbReference type="EMBL" id="KAL0276811.1"/>
    </source>
</evidence>
<evidence type="ECO:0000259" key="9">
    <source>
        <dbReference type="PROSITE" id="PS50089"/>
    </source>
</evidence>
<feature type="compositionally biased region" description="Low complexity" evidence="7">
    <location>
        <begin position="602"/>
        <end position="615"/>
    </location>
</feature>
<dbReference type="GO" id="GO:0035102">
    <property type="term" value="C:PRC1 complex"/>
    <property type="evidence" value="ECO:0007669"/>
    <property type="project" value="TreeGrafter"/>
</dbReference>
<dbReference type="PROSITE" id="PS00518">
    <property type="entry name" value="ZF_RING_1"/>
    <property type="match status" value="1"/>
</dbReference>
<dbReference type="Pfam" id="PF13923">
    <property type="entry name" value="zf-C3HC4_2"/>
    <property type="match status" value="1"/>
</dbReference>
<dbReference type="GO" id="GO:0008270">
    <property type="term" value="F:zinc ion binding"/>
    <property type="evidence" value="ECO:0007669"/>
    <property type="project" value="UniProtKB-KW"/>
</dbReference>
<dbReference type="Pfam" id="PF16207">
    <property type="entry name" value="RAWUL"/>
    <property type="match status" value="1"/>
</dbReference>
<dbReference type="PANTHER" id="PTHR10825">
    <property type="entry name" value="RING FINGER DOMAIN-CONTAINING, POLYCOMB GROUP COMPONENT"/>
    <property type="match status" value="1"/>
</dbReference>
<dbReference type="SUPFAM" id="SSF57850">
    <property type="entry name" value="RING/U-box"/>
    <property type="match status" value="1"/>
</dbReference>
<keyword evidence="2" id="KW-0479">Metal-binding</keyword>
<gene>
    <name evidence="10" type="ORF">PYX00_004302</name>
</gene>
<sequence>MDNIDKMNRTKLKLSDLNPHLMCVLCGGYYIDATTIVECLHSFCRSCIVKHLESSKYCPICEVQVHKTKPLVNIRPDKTLQDIVYKLVPGLFANEMRNRRKFYRERPHYMKPNDSESVGEVSDESKVYIHDENITLSLDYHRSSKQGNLDNSFQEISKPVKSEKRYFKCPTGVTIYHLQKLLKAKYDLNDSNYKVEIYFKDQPLHEEFTLLDISYIYLWKSKGTLDLTFKIFENVVKRQKIEEIKEEPLSEVKKDLDVRLEPVNSCKEEVKMEPPSPIPVKPVEEPKSEPQEARPDPKSEPVPVKSETIKQNGVAGEESKEVQLQISESGVMSVSQIENGEVVRTVEESAPKMIDNYRNKSNTGIVPGKVPKPSDEVGKQERMNRLIPEQSKQPPKPVKPYKTIRCSPKSWNPVIPKEKLRPTLMKNSDEPKKPLKFFKMRNMPRFLGNPASGVKPMYAESSENDHAAERRAEERKNNTKALKNIIKIDPKTLRPIEKEEIPPIISTPSTPNLLTNPFIPNNNHFLFSDPLLLHPNLGKEKHNNNKTITTTTAAITITIIVATVITIIVAAVVIIAIIIAPGSRPGRRGLPYRTVRSRRSASRLPSTAPTSSRTSRISRSRTSTRRTTRSTP</sequence>
<feature type="compositionally biased region" description="Basic residues" evidence="7">
    <location>
        <begin position="616"/>
        <end position="632"/>
    </location>
</feature>
<feature type="compositionally biased region" description="Basic and acidic residues" evidence="7">
    <location>
        <begin position="282"/>
        <end position="299"/>
    </location>
</feature>
<reference evidence="10" key="1">
    <citation type="journal article" date="2024" name="Gigascience">
        <title>Chromosome-level genome of the poultry shaft louse Menopon gallinae provides insight into the host-switching and adaptive evolution of parasitic lice.</title>
        <authorList>
            <person name="Xu Y."/>
            <person name="Ma L."/>
            <person name="Liu S."/>
            <person name="Liang Y."/>
            <person name="Liu Q."/>
            <person name="He Z."/>
            <person name="Tian L."/>
            <person name="Duan Y."/>
            <person name="Cai W."/>
            <person name="Li H."/>
            <person name="Song F."/>
        </authorList>
    </citation>
    <scope>NUCLEOTIDE SEQUENCE</scope>
    <source>
        <strain evidence="10">Cailab_2023a</strain>
    </source>
</reference>
<dbReference type="EMBL" id="JARGDH010000002">
    <property type="protein sequence ID" value="KAL0276812.1"/>
    <property type="molecule type" value="Genomic_DNA"/>
</dbReference>
<dbReference type="InterPro" id="IPR032443">
    <property type="entry name" value="RAWUL"/>
</dbReference>
<evidence type="ECO:0000256" key="7">
    <source>
        <dbReference type="SAM" id="MobiDB-lite"/>
    </source>
</evidence>
<keyword evidence="5" id="KW-0539">Nucleus</keyword>
<dbReference type="GO" id="GO:0000122">
    <property type="term" value="P:negative regulation of transcription by RNA polymerase II"/>
    <property type="evidence" value="ECO:0007669"/>
    <property type="project" value="TreeGrafter"/>
</dbReference>
<dbReference type="GO" id="GO:1990841">
    <property type="term" value="F:promoter-specific chromatin binding"/>
    <property type="evidence" value="ECO:0007669"/>
    <property type="project" value="TreeGrafter"/>
</dbReference>
<dbReference type="InterPro" id="IPR001841">
    <property type="entry name" value="Znf_RING"/>
</dbReference>
<dbReference type="InterPro" id="IPR013083">
    <property type="entry name" value="Znf_RING/FYVE/PHD"/>
</dbReference>
<dbReference type="SMART" id="SM00184">
    <property type="entry name" value="RING"/>
    <property type="match status" value="1"/>
</dbReference>
<comment type="caution">
    <text evidence="10">The sequence shown here is derived from an EMBL/GenBank/DDBJ whole genome shotgun (WGS) entry which is preliminary data.</text>
</comment>
<keyword evidence="8" id="KW-0812">Transmembrane</keyword>
<feature type="region of interest" description="Disordered" evidence="7">
    <location>
        <begin position="356"/>
        <end position="415"/>
    </location>
</feature>
<feature type="compositionally biased region" description="Basic and acidic residues" evidence="7">
    <location>
        <begin position="372"/>
        <end position="384"/>
    </location>
</feature>
<keyword evidence="3 6" id="KW-0863">Zinc-finger</keyword>
<feature type="region of interest" description="Disordered" evidence="7">
    <location>
        <begin position="267"/>
        <end position="319"/>
    </location>
</feature>
<evidence type="ECO:0000256" key="8">
    <source>
        <dbReference type="SAM" id="Phobius"/>
    </source>
</evidence>
<evidence type="ECO:0000256" key="4">
    <source>
        <dbReference type="ARBA" id="ARBA00022833"/>
    </source>
</evidence>
<dbReference type="AlphaFoldDB" id="A0AAW2I4F6"/>
<evidence type="ECO:0000256" key="5">
    <source>
        <dbReference type="ARBA" id="ARBA00023242"/>
    </source>
</evidence>